<evidence type="ECO:0008006" key="4">
    <source>
        <dbReference type="Google" id="ProtNLM"/>
    </source>
</evidence>
<evidence type="ECO:0000256" key="1">
    <source>
        <dbReference type="SAM" id="SignalP"/>
    </source>
</evidence>
<protein>
    <recommendedName>
        <fullName evidence="4">Lipoprotein</fullName>
    </recommendedName>
</protein>
<dbReference type="PROSITE" id="PS51257">
    <property type="entry name" value="PROKAR_LIPOPROTEIN"/>
    <property type="match status" value="1"/>
</dbReference>
<feature type="signal peptide" evidence="1">
    <location>
        <begin position="1"/>
        <end position="22"/>
    </location>
</feature>
<feature type="chain" id="PRO_5046049623" description="Lipoprotein" evidence="1">
    <location>
        <begin position="23"/>
        <end position="172"/>
    </location>
</feature>
<evidence type="ECO:0000313" key="3">
    <source>
        <dbReference type="Proteomes" id="UP000753802"/>
    </source>
</evidence>
<dbReference type="RefSeq" id="WP_161819363.1">
    <property type="nucleotide sequence ID" value="NZ_JAACJS010000015.1"/>
</dbReference>
<gene>
    <name evidence="2" type="ORF">GWC95_14115</name>
</gene>
<evidence type="ECO:0000313" key="2">
    <source>
        <dbReference type="EMBL" id="NCI51064.1"/>
    </source>
</evidence>
<dbReference type="EMBL" id="JAACJS010000015">
    <property type="protein sequence ID" value="NCI51064.1"/>
    <property type="molecule type" value="Genomic_DNA"/>
</dbReference>
<name>A0ABW9ZXU7_9BACT</name>
<organism evidence="2 3">
    <name type="scientific">Sediminibacterium roseum</name>
    <dbReference type="NCBI Taxonomy" id="1978412"/>
    <lineage>
        <taxon>Bacteria</taxon>
        <taxon>Pseudomonadati</taxon>
        <taxon>Bacteroidota</taxon>
        <taxon>Chitinophagia</taxon>
        <taxon>Chitinophagales</taxon>
        <taxon>Chitinophagaceae</taxon>
        <taxon>Sediminibacterium</taxon>
    </lineage>
</organism>
<dbReference type="Proteomes" id="UP000753802">
    <property type="component" value="Unassembled WGS sequence"/>
</dbReference>
<keyword evidence="3" id="KW-1185">Reference proteome</keyword>
<comment type="caution">
    <text evidence="2">The sequence shown here is derived from an EMBL/GenBank/DDBJ whole genome shotgun (WGS) entry which is preliminary data.</text>
</comment>
<accession>A0ABW9ZXU7</accession>
<proteinExistence type="predicted"/>
<sequence length="172" mass="19229">MKPKQILPAVALLLLTACTKNDAPVTTAPPAFSAVVNKIPTNFTNPVTATSEKNPYTGNYELKISGENKLTNDSSIQIRFLVPDFTLANQVSATYTLDPNFYGNFIETKTTPTSWKAKLHYFQQGQLAVQQNPDKTLSGTFHFKYFLWDQYGNKTAEYEILNGSFSNIPIHK</sequence>
<reference evidence="2 3" key="1">
    <citation type="submission" date="2020-01" db="EMBL/GenBank/DDBJ databases">
        <title>Genome analysis.</title>
        <authorList>
            <person name="Wu S."/>
            <person name="Wang G."/>
        </authorList>
    </citation>
    <scope>NUCLEOTIDE SEQUENCE [LARGE SCALE GENOMIC DNA]</scope>
    <source>
        <strain evidence="2 3">SYL130</strain>
    </source>
</reference>
<keyword evidence="1" id="KW-0732">Signal</keyword>